<protein>
    <recommendedName>
        <fullName evidence="4">TonB C-terminal domain-containing protein</fullName>
    </recommendedName>
</protein>
<accession>A0A952FKN4</accession>
<evidence type="ECO:0000313" key="3">
    <source>
        <dbReference type="Proteomes" id="UP000700706"/>
    </source>
</evidence>
<evidence type="ECO:0000256" key="1">
    <source>
        <dbReference type="SAM" id="SignalP"/>
    </source>
</evidence>
<evidence type="ECO:0000313" key="2">
    <source>
        <dbReference type="EMBL" id="MBW8726131.1"/>
    </source>
</evidence>
<comment type="caution">
    <text evidence="2">The sequence shown here is derived from an EMBL/GenBank/DDBJ whole genome shotgun (WGS) entry which is preliminary data.</text>
</comment>
<dbReference type="Proteomes" id="UP000700706">
    <property type="component" value="Unassembled WGS sequence"/>
</dbReference>
<reference evidence="2" key="1">
    <citation type="submission" date="2020-06" db="EMBL/GenBank/DDBJ databases">
        <title>Stable isotope informed genome-resolved metagenomics uncovers potential trophic interactions in rhizosphere soil.</title>
        <authorList>
            <person name="Starr E.P."/>
            <person name="Shi S."/>
            <person name="Blazewicz S.J."/>
            <person name="Koch B.J."/>
            <person name="Probst A.J."/>
            <person name="Hungate B.A."/>
            <person name="Pett-Ridge J."/>
            <person name="Firestone M.K."/>
            <person name="Banfield J.F."/>
        </authorList>
    </citation>
    <scope>NUCLEOTIDE SEQUENCE</scope>
    <source>
        <strain evidence="2">YM_69_17</strain>
    </source>
</reference>
<feature type="signal peptide" evidence="1">
    <location>
        <begin position="1"/>
        <end position="26"/>
    </location>
</feature>
<feature type="chain" id="PRO_5037578157" description="TonB C-terminal domain-containing protein" evidence="1">
    <location>
        <begin position="27"/>
        <end position="136"/>
    </location>
</feature>
<sequence length="136" mass="14713">MMRRLAGTLAVLFALLAVGVPRAVMAADDAPLSHASQIGPAIQACIVWPKGLEAYPFMEITVIFSLKRSGGLIGPPRLAFASFRGSPEKRAILIQETVKAIEGCMPLRMTEALGAAMAGRLIRFQLTYRQGEERDT</sequence>
<keyword evidence="1" id="KW-0732">Signal</keyword>
<proteinExistence type="predicted"/>
<dbReference type="EMBL" id="JAEKLZ010000199">
    <property type="protein sequence ID" value="MBW8726131.1"/>
    <property type="molecule type" value="Genomic_DNA"/>
</dbReference>
<evidence type="ECO:0008006" key="4">
    <source>
        <dbReference type="Google" id="ProtNLM"/>
    </source>
</evidence>
<organism evidence="2 3">
    <name type="scientific">Inquilinus limosus</name>
    <dbReference type="NCBI Taxonomy" id="171674"/>
    <lineage>
        <taxon>Bacteria</taxon>
        <taxon>Pseudomonadati</taxon>
        <taxon>Pseudomonadota</taxon>
        <taxon>Alphaproteobacteria</taxon>
        <taxon>Rhodospirillales</taxon>
        <taxon>Rhodospirillaceae</taxon>
        <taxon>Inquilinus</taxon>
    </lineage>
</organism>
<name>A0A952FKN4_9PROT</name>
<gene>
    <name evidence="2" type="ORF">JF625_13370</name>
</gene>
<dbReference type="AlphaFoldDB" id="A0A952FKN4"/>